<organism evidence="2 3">
    <name type="scientific">Caenorhabditis nigoni</name>
    <dbReference type="NCBI Taxonomy" id="1611254"/>
    <lineage>
        <taxon>Eukaryota</taxon>
        <taxon>Metazoa</taxon>
        <taxon>Ecdysozoa</taxon>
        <taxon>Nematoda</taxon>
        <taxon>Chromadorea</taxon>
        <taxon>Rhabditida</taxon>
        <taxon>Rhabditina</taxon>
        <taxon>Rhabditomorpha</taxon>
        <taxon>Rhabditoidea</taxon>
        <taxon>Rhabditidae</taxon>
        <taxon>Peloderinae</taxon>
        <taxon>Caenorhabditis</taxon>
    </lineage>
</organism>
<gene>
    <name evidence="2" type="primary">Cnig_chr_II.g7684</name>
    <name evidence="2" type="ORF">B9Z55_007684</name>
</gene>
<feature type="domain" description="BTB" evidence="1">
    <location>
        <begin position="59"/>
        <end position="126"/>
    </location>
</feature>
<dbReference type="AlphaFoldDB" id="A0A2G5VBE3"/>
<dbReference type="PANTHER" id="PTHR22744">
    <property type="entry name" value="HELIX LOOP HELIX PROTEIN 21-RELATED"/>
    <property type="match status" value="1"/>
</dbReference>
<dbReference type="Proteomes" id="UP000230233">
    <property type="component" value="Chromosome II"/>
</dbReference>
<dbReference type="Pfam" id="PF00651">
    <property type="entry name" value="BTB"/>
    <property type="match status" value="1"/>
</dbReference>
<accession>A0A2G5VBE3</accession>
<dbReference type="Gene3D" id="3.30.710.10">
    <property type="entry name" value="Potassium Channel Kv1.1, Chain A"/>
    <property type="match status" value="1"/>
</dbReference>
<dbReference type="SUPFAM" id="SSF54695">
    <property type="entry name" value="POZ domain"/>
    <property type="match status" value="1"/>
</dbReference>
<protein>
    <recommendedName>
        <fullName evidence="1">BTB domain-containing protein</fullName>
    </recommendedName>
</protein>
<dbReference type="SMART" id="SM00225">
    <property type="entry name" value="BTB"/>
    <property type="match status" value="1"/>
</dbReference>
<evidence type="ECO:0000313" key="2">
    <source>
        <dbReference type="EMBL" id="PIC48856.1"/>
    </source>
</evidence>
<evidence type="ECO:0000259" key="1">
    <source>
        <dbReference type="PROSITE" id="PS50097"/>
    </source>
</evidence>
<reference evidence="3" key="1">
    <citation type="submission" date="2017-10" db="EMBL/GenBank/DDBJ databases">
        <title>Rapid genome shrinkage in a self-fertile nematode reveals novel sperm competition proteins.</title>
        <authorList>
            <person name="Yin D."/>
            <person name="Schwarz E.M."/>
            <person name="Thomas C.G."/>
            <person name="Felde R.L."/>
            <person name="Korf I.F."/>
            <person name="Cutter A.D."/>
            <person name="Schartner C.M."/>
            <person name="Ralston E.J."/>
            <person name="Meyer B.J."/>
            <person name="Haag E.S."/>
        </authorList>
    </citation>
    <scope>NUCLEOTIDE SEQUENCE [LARGE SCALE GENOMIC DNA]</scope>
    <source>
        <strain evidence="3">JU1422</strain>
    </source>
</reference>
<proteinExistence type="predicted"/>
<dbReference type="PROSITE" id="PS50097">
    <property type="entry name" value="BTB"/>
    <property type="match status" value="1"/>
</dbReference>
<dbReference type="PANTHER" id="PTHR22744:SF14">
    <property type="entry name" value="BTB DOMAIN-CONTAINING PROTEIN-RELATED"/>
    <property type="match status" value="1"/>
</dbReference>
<evidence type="ECO:0000313" key="3">
    <source>
        <dbReference type="Proteomes" id="UP000230233"/>
    </source>
</evidence>
<dbReference type="InterPro" id="IPR011333">
    <property type="entry name" value="SKP1/BTB/POZ_sf"/>
</dbReference>
<dbReference type="CDD" id="cd01165">
    <property type="entry name" value="BTB_POZ"/>
    <property type="match status" value="1"/>
</dbReference>
<keyword evidence="3" id="KW-1185">Reference proteome</keyword>
<dbReference type="InterPro" id="IPR000210">
    <property type="entry name" value="BTB/POZ_dom"/>
</dbReference>
<name>A0A2G5VBE3_9PELO</name>
<dbReference type="OrthoDB" id="5839315at2759"/>
<sequence length="217" mass="25115">MVVNKDIKNTYISERIDAIFELSLTPNYNEIVKESVAPENSEIEEEIPIDDIFKPSEQHDEILVIGKQKLHVSKAFLSFHSEFFEALFSNNSRGNKLKEIPIKEVTYKDFAVFCSSFYPNPVFPNDETVEKLLEMSRRFLVSSVTGIVEYHLIHNSRIPNEKMIWLADEYEMANLLKKCVQNIDSIEAAKELQETPEYAKLSNDAKAMVLDRIMQFI</sequence>
<dbReference type="STRING" id="1611254.A0A2G5VBE3"/>
<dbReference type="EMBL" id="PDUG01000002">
    <property type="protein sequence ID" value="PIC48856.1"/>
    <property type="molecule type" value="Genomic_DNA"/>
</dbReference>
<comment type="caution">
    <text evidence="2">The sequence shown here is derived from an EMBL/GenBank/DDBJ whole genome shotgun (WGS) entry which is preliminary data.</text>
</comment>